<keyword evidence="2" id="KW-1185">Reference proteome</keyword>
<proteinExistence type="predicted"/>
<accession>A0A4D6MKC0</accession>
<dbReference type="AlphaFoldDB" id="A0A4D6MKC0"/>
<dbReference type="EMBL" id="CP039351">
    <property type="protein sequence ID" value="QCE00175.1"/>
    <property type="molecule type" value="Genomic_DNA"/>
</dbReference>
<evidence type="ECO:0000313" key="2">
    <source>
        <dbReference type="Proteomes" id="UP000501690"/>
    </source>
</evidence>
<reference evidence="1 2" key="1">
    <citation type="submission" date="2019-04" db="EMBL/GenBank/DDBJ databases">
        <title>An improved genome assembly and genetic linkage map for asparagus bean, Vigna unguiculata ssp. sesquipedialis.</title>
        <authorList>
            <person name="Xia Q."/>
            <person name="Zhang R."/>
            <person name="Dong Y."/>
        </authorList>
    </citation>
    <scope>NUCLEOTIDE SEQUENCE [LARGE SCALE GENOMIC DNA]</scope>
    <source>
        <tissue evidence="1">Leaf</tissue>
    </source>
</reference>
<dbReference type="Proteomes" id="UP000501690">
    <property type="component" value="Linkage Group LG7"/>
</dbReference>
<gene>
    <name evidence="1" type="ORF">DEO72_LG7g1462</name>
</gene>
<evidence type="ECO:0000313" key="1">
    <source>
        <dbReference type="EMBL" id="QCE00175.1"/>
    </source>
</evidence>
<name>A0A4D6MKC0_VIGUN</name>
<sequence length="51" mass="5728">MGKGRLCSRRLLLGAESIVCFPAKVQKPHRQTPDTHIFGCHRDMGLLLPEI</sequence>
<organism evidence="1 2">
    <name type="scientific">Vigna unguiculata</name>
    <name type="common">Cowpea</name>
    <dbReference type="NCBI Taxonomy" id="3917"/>
    <lineage>
        <taxon>Eukaryota</taxon>
        <taxon>Viridiplantae</taxon>
        <taxon>Streptophyta</taxon>
        <taxon>Embryophyta</taxon>
        <taxon>Tracheophyta</taxon>
        <taxon>Spermatophyta</taxon>
        <taxon>Magnoliopsida</taxon>
        <taxon>eudicotyledons</taxon>
        <taxon>Gunneridae</taxon>
        <taxon>Pentapetalae</taxon>
        <taxon>rosids</taxon>
        <taxon>fabids</taxon>
        <taxon>Fabales</taxon>
        <taxon>Fabaceae</taxon>
        <taxon>Papilionoideae</taxon>
        <taxon>50 kb inversion clade</taxon>
        <taxon>NPAAA clade</taxon>
        <taxon>indigoferoid/millettioid clade</taxon>
        <taxon>Phaseoleae</taxon>
        <taxon>Vigna</taxon>
    </lineage>
</organism>
<protein>
    <submittedName>
        <fullName evidence="1">Uncharacterized protein</fullName>
    </submittedName>
</protein>